<dbReference type="InterPro" id="IPR001296">
    <property type="entry name" value="Glyco_trans_1"/>
</dbReference>
<dbReference type="GO" id="GO:0016757">
    <property type="term" value="F:glycosyltransferase activity"/>
    <property type="evidence" value="ECO:0007669"/>
    <property type="project" value="InterPro"/>
</dbReference>
<gene>
    <name evidence="2" type="ORF">PCS_03531</name>
</gene>
<dbReference type="PANTHER" id="PTHR12526">
    <property type="entry name" value="GLYCOSYLTRANSFERASE"/>
    <property type="match status" value="1"/>
</dbReference>
<dbReference type="Proteomes" id="UP000011922">
    <property type="component" value="Unassembled WGS sequence"/>
</dbReference>
<organism evidence="2 3">
    <name type="scientific">Desulfocurvibacter africanus PCS</name>
    <dbReference type="NCBI Taxonomy" id="1262666"/>
    <lineage>
        <taxon>Bacteria</taxon>
        <taxon>Pseudomonadati</taxon>
        <taxon>Thermodesulfobacteriota</taxon>
        <taxon>Desulfovibrionia</taxon>
        <taxon>Desulfovibrionales</taxon>
        <taxon>Desulfovibrionaceae</taxon>
        <taxon>Desulfocurvibacter</taxon>
    </lineage>
</organism>
<dbReference type="AlphaFoldDB" id="M5PP23"/>
<sequence>MIVSNKPHHLTSESAGSKPRILYLTKYSRLQASSRYRVFNWAKLLRDMGFSTDVLNLITEKRKKQKFNFYRQILQFIWRYDVIVLHKIIPSWTLRIILNSCKYLFNTIIILEFDDRIYSDKDLLNHYSQFKKTLSQCSKIIVSVEEMQKEIGTHHPRLTNKIEVLPTLIDLLAYPQHQSRSENRPFTIGWIGSSSGLQYLEQIEPYLRSFLKDKEGKAELVVVCDLPFKPGFNDYPVRNVRWELDKELDYFFMLEASLMPLDNSPRARCKAGFKAIQSLAAGTPVIASAVGFNKEVIAHGKNGYLAEKPSDFERYLEELYSMQDRSAMSQACKESAARFDYKAWIERYLEIVLNSQS</sequence>
<dbReference type="Pfam" id="PF00534">
    <property type="entry name" value="Glycos_transf_1"/>
    <property type="match status" value="1"/>
</dbReference>
<dbReference type="PATRIC" id="fig|1262666.3.peg.3594"/>
<dbReference type="EMBL" id="AOSV01000040">
    <property type="protein sequence ID" value="EMG35704.1"/>
    <property type="molecule type" value="Genomic_DNA"/>
</dbReference>
<evidence type="ECO:0000313" key="2">
    <source>
        <dbReference type="EMBL" id="EMG35704.1"/>
    </source>
</evidence>
<comment type="caution">
    <text evidence="2">The sequence shown here is derived from an EMBL/GenBank/DDBJ whole genome shotgun (WGS) entry which is preliminary data.</text>
</comment>
<reference evidence="2 3" key="1">
    <citation type="journal article" date="2013" name="Genome Announc.">
        <title>Draft Genome Sequence for Desulfovibrio africanus Strain PCS.</title>
        <authorList>
            <person name="Brown S.D."/>
            <person name="Utturkar S.M."/>
            <person name="Arkin A.P."/>
            <person name="Deutschbauer A.M."/>
            <person name="Elias D.A."/>
            <person name="Hazen T.C."/>
            <person name="Chakraborty R."/>
        </authorList>
    </citation>
    <scope>NUCLEOTIDE SEQUENCE [LARGE SCALE GENOMIC DNA]</scope>
    <source>
        <strain evidence="2 3">PCS</strain>
    </source>
</reference>
<feature type="domain" description="Glycosyl transferase family 1" evidence="1">
    <location>
        <begin position="272"/>
        <end position="334"/>
    </location>
</feature>
<dbReference type="CDD" id="cd03801">
    <property type="entry name" value="GT4_PimA-like"/>
    <property type="match status" value="1"/>
</dbReference>
<protein>
    <submittedName>
        <fullName evidence="2">Glycosyltransferase</fullName>
    </submittedName>
</protein>
<name>M5PP23_DESAF</name>
<dbReference type="SUPFAM" id="SSF53756">
    <property type="entry name" value="UDP-Glycosyltransferase/glycogen phosphorylase"/>
    <property type="match status" value="1"/>
</dbReference>
<dbReference type="Gene3D" id="3.40.50.2000">
    <property type="entry name" value="Glycogen Phosphorylase B"/>
    <property type="match status" value="2"/>
</dbReference>
<evidence type="ECO:0000313" key="3">
    <source>
        <dbReference type="Proteomes" id="UP000011922"/>
    </source>
</evidence>
<proteinExistence type="predicted"/>
<keyword evidence="2" id="KW-0808">Transferase</keyword>
<accession>M5PP23</accession>
<dbReference type="PANTHER" id="PTHR12526:SF637">
    <property type="entry name" value="GLYCOSYLTRANSFERASE EPSF-RELATED"/>
    <property type="match status" value="1"/>
</dbReference>
<evidence type="ECO:0000259" key="1">
    <source>
        <dbReference type="Pfam" id="PF00534"/>
    </source>
</evidence>